<dbReference type="AlphaFoldDB" id="A0A6S6YYH4"/>
<name>A0A6S6YYH4_9BURK</name>
<dbReference type="Proteomes" id="UP000494108">
    <property type="component" value="Unassembled WGS sequence"/>
</dbReference>
<keyword evidence="1" id="KW-0812">Transmembrane</keyword>
<evidence type="ECO:0000313" key="2">
    <source>
        <dbReference type="EMBL" id="CAB3647646.1"/>
    </source>
</evidence>
<feature type="transmembrane region" description="Helical" evidence="1">
    <location>
        <begin position="56"/>
        <end position="75"/>
    </location>
</feature>
<organism evidence="2 3">
    <name type="scientific">Achromobacter pestifer</name>
    <dbReference type="NCBI Taxonomy" id="1353889"/>
    <lineage>
        <taxon>Bacteria</taxon>
        <taxon>Pseudomonadati</taxon>
        <taxon>Pseudomonadota</taxon>
        <taxon>Betaproteobacteria</taxon>
        <taxon>Burkholderiales</taxon>
        <taxon>Alcaligenaceae</taxon>
        <taxon>Achromobacter</taxon>
    </lineage>
</organism>
<dbReference type="EMBL" id="CADIJX010000003">
    <property type="protein sequence ID" value="CAB3647646.1"/>
    <property type="molecule type" value="Genomic_DNA"/>
</dbReference>
<keyword evidence="3" id="KW-1185">Reference proteome</keyword>
<evidence type="ECO:0000313" key="3">
    <source>
        <dbReference type="Proteomes" id="UP000494108"/>
    </source>
</evidence>
<accession>A0A6S6YYH4</accession>
<reference evidence="2 3" key="1">
    <citation type="submission" date="2020-04" db="EMBL/GenBank/DDBJ databases">
        <authorList>
            <person name="De Canck E."/>
        </authorList>
    </citation>
    <scope>NUCLEOTIDE SEQUENCE [LARGE SCALE GENOMIC DNA]</scope>
    <source>
        <strain evidence="2 3">LMG 3431</strain>
    </source>
</reference>
<proteinExistence type="predicted"/>
<sequence length="116" mass="13386">MSVGRLHVRWRFTRRVASALLWTLLLLAVAVAVNVLGIRLAGSVGGWQRWMEAHASHFLAWRLLLYASTAWGWIWMRRRLREREPERSARQRMLRAEIAAVLAIMALEISQVVQVG</sequence>
<keyword evidence="1" id="KW-0472">Membrane</keyword>
<feature type="transmembrane region" description="Helical" evidence="1">
    <location>
        <begin position="96"/>
        <end position="113"/>
    </location>
</feature>
<evidence type="ECO:0000256" key="1">
    <source>
        <dbReference type="SAM" id="Phobius"/>
    </source>
</evidence>
<gene>
    <name evidence="2" type="ORF">LMG3431_02587</name>
</gene>
<keyword evidence="1" id="KW-1133">Transmembrane helix</keyword>
<protein>
    <submittedName>
        <fullName evidence="2">Uncharacterized protein</fullName>
    </submittedName>
</protein>